<feature type="domain" description="Glycosyl transferase family 1" evidence="1">
    <location>
        <begin position="183"/>
        <end position="328"/>
    </location>
</feature>
<reference evidence="2 3" key="1">
    <citation type="journal article" date="2021" name="Sci. Rep.">
        <title>The distribution of antibiotic resistance genes in chicken gut microbiota commensals.</title>
        <authorList>
            <person name="Juricova H."/>
            <person name="Matiasovicova J."/>
            <person name="Kubasova T."/>
            <person name="Cejkova D."/>
            <person name="Rychlik I."/>
        </authorList>
    </citation>
    <scope>NUCLEOTIDE SEQUENCE [LARGE SCALE GENOMIC DNA]</scope>
    <source>
        <strain evidence="2 3">An810</strain>
    </source>
</reference>
<gene>
    <name evidence="2" type="ORF">H5993_02900</name>
</gene>
<dbReference type="PANTHER" id="PTHR12526:SF630">
    <property type="entry name" value="GLYCOSYLTRANSFERASE"/>
    <property type="match status" value="1"/>
</dbReference>
<name>A0ABS2ENP6_9LACO</name>
<dbReference type="Pfam" id="PF00534">
    <property type="entry name" value="Glycos_transf_1"/>
    <property type="match status" value="1"/>
</dbReference>
<dbReference type="Gene3D" id="3.40.50.2000">
    <property type="entry name" value="Glycogen Phosphorylase B"/>
    <property type="match status" value="2"/>
</dbReference>
<dbReference type="PANTHER" id="PTHR12526">
    <property type="entry name" value="GLYCOSYLTRANSFERASE"/>
    <property type="match status" value="1"/>
</dbReference>
<organism evidence="2 3">
    <name type="scientific">Limosilactobacillus alvi</name>
    <dbReference type="NCBI Taxonomy" id="990412"/>
    <lineage>
        <taxon>Bacteria</taxon>
        <taxon>Bacillati</taxon>
        <taxon>Bacillota</taxon>
        <taxon>Bacilli</taxon>
        <taxon>Lactobacillales</taxon>
        <taxon>Lactobacillaceae</taxon>
        <taxon>Limosilactobacillus</taxon>
    </lineage>
</organism>
<dbReference type="InterPro" id="IPR001296">
    <property type="entry name" value="Glyco_trans_1"/>
</dbReference>
<evidence type="ECO:0000259" key="1">
    <source>
        <dbReference type="Pfam" id="PF00534"/>
    </source>
</evidence>
<dbReference type="Proteomes" id="UP000776629">
    <property type="component" value="Unassembled WGS sequence"/>
</dbReference>
<dbReference type="RefSeq" id="WP_204776149.1">
    <property type="nucleotide sequence ID" value="NZ_JACJJQ010000009.1"/>
</dbReference>
<accession>A0ABS2ENP6</accession>
<dbReference type="SUPFAM" id="SSF53756">
    <property type="entry name" value="UDP-Glycosyltransferase/glycogen phosphorylase"/>
    <property type="match status" value="1"/>
</dbReference>
<dbReference type="EMBL" id="JACJJQ010000009">
    <property type="protein sequence ID" value="MBM6753711.1"/>
    <property type="molecule type" value="Genomic_DNA"/>
</dbReference>
<sequence length="366" mass="41972">MRILQITPELTGNSGIHHVSMNYLREFDKSVKYDFLYFGKSQKEMIEEIESLGCRTYKVSSPLKFRSFLKDWNKFCDKHYGEFDILENNLPFLNGFFRKSKEELGVKLVIAHAHATKFGDSKLSNIRNKIFYEITGKNVPDILFGCTREAIESIFGNVNNALPSYKVRNAFDVNKYRFNDKVREDIRNELNWNGKRVIGHIGRFSPQKNHEFILKIFKSCLKLSDKYVLVLVGEGELKERIEREASKEGIRNKIQFLGYQPDISKIIQGFDVFLFPSVFEGLGISAVEAQCCGLPVVVSENVPNDALITNYSVLCLNDDPQIWAKKIDGVQGNFSKEGLSKVIESGYDIKEAAPSLERLYFNLVRD</sequence>
<keyword evidence="3" id="KW-1185">Reference proteome</keyword>
<evidence type="ECO:0000313" key="3">
    <source>
        <dbReference type="Proteomes" id="UP000776629"/>
    </source>
</evidence>
<evidence type="ECO:0000313" key="2">
    <source>
        <dbReference type="EMBL" id="MBM6753711.1"/>
    </source>
</evidence>
<comment type="caution">
    <text evidence="2">The sequence shown here is derived from an EMBL/GenBank/DDBJ whole genome shotgun (WGS) entry which is preliminary data.</text>
</comment>
<protein>
    <submittedName>
        <fullName evidence="2">Glycosyltransferase</fullName>
    </submittedName>
</protein>
<proteinExistence type="predicted"/>